<feature type="transmembrane region" description="Helical" evidence="4">
    <location>
        <begin position="89"/>
        <end position="108"/>
    </location>
</feature>
<accession>A0A2A8D239</accession>
<feature type="transmembrane region" description="Helical" evidence="4">
    <location>
        <begin position="329"/>
        <end position="351"/>
    </location>
</feature>
<dbReference type="RefSeq" id="WP_098073842.1">
    <property type="nucleotide sequence ID" value="NZ_PDEQ01000001.1"/>
</dbReference>
<feature type="transmembrane region" description="Helical" evidence="4">
    <location>
        <begin position="21"/>
        <end position="45"/>
    </location>
</feature>
<organism evidence="6 7">
    <name type="scientific">Longibacter salinarum</name>
    <dbReference type="NCBI Taxonomy" id="1850348"/>
    <lineage>
        <taxon>Bacteria</taxon>
        <taxon>Pseudomonadati</taxon>
        <taxon>Rhodothermota</taxon>
        <taxon>Rhodothermia</taxon>
        <taxon>Rhodothermales</taxon>
        <taxon>Salisaetaceae</taxon>
        <taxon>Longibacter</taxon>
    </lineage>
</organism>
<reference evidence="6 7" key="1">
    <citation type="submission" date="2017-10" db="EMBL/GenBank/DDBJ databases">
        <title>Draft genome of Longibacter Salinarum.</title>
        <authorList>
            <person name="Goh K.M."/>
            <person name="Shamsir M.S."/>
            <person name="Lim S.W."/>
        </authorList>
    </citation>
    <scope>NUCLEOTIDE SEQUENCE [LARGE SCALE GENOMIC DNA]</scope>
    <source>
        <strain evidence="6 7">KCTC 52045</strain>
    </source>
</reference>
<gene>
    <name evidence="6" type="ORF">CRI94_01235</name>
</gene>
<dbReference type="InterPro" id="IPR011701">
    <property type="entry name" value="MFS"/>
</dbReference>
<dbReference type="PANTHER" id="PTHR23518">
    <property type="entry name" value="C-METHYLTRANSFERASE"/>
    <property type="match status" value="1"/>
</dbReference>
<keyword evidence="3 4" id="KW-0472">Membrane</keyword>
<sequence>MSPAKIASFFKTDRRVLALAIARMADALGNSFLVIVLPLYVASGIVDGYTFGLSQPMIAGLVLALFGIASSITQPLAGRLSDLAGKRRAFVIGGLLVFTVSNLGFIWADNYVLLFALRIVQGTAAAFTITASIALVNEVSRMDSRGGNMGIYNSFRLVGFGAGPLIASVIIESGPFVVPGIGAEVTGFEVTFYIAAVAALVSAVLVVFIVRDPAGIQPSDRRFKIAILDRTGTRTLDPIFALGIATLVMAACLALLSTLEPQVNERLNQSPILFAIEFVALILTLAVFQPFVGRLTDEYGRKAFVVYGLIALVPTTLVQGFVFEPWQMIIARMLQGVAGACVFAPALALAGDLADSGQSGAQLSVLTVSFGLGIAGGQILAGAVVGHGFYVPFLAGAVLALVGSVVVRSEVTERHIRAAT</sequence>
<dbReference type="Gene3D" id="1.20.1250.20">
    <property type="entry name" value="MFS general substrate transporter like domains"/>
    <property type="match status" value="2"/>
</dbReference>
<feature type="transmembrane region" description="Helical" evidence="4">
    <location>
        <begin position="239"/>
        <end position="259"/>
    </location>
</feature>
<evidence type="ECO:0000256" key="4">
    <source>
        <dbReference type="SAM" id="Phobius"/>
    </source>
</evidence>
<evidence type="ECO:0000313" key="6">
    <source>
        <dbReference type="EMBL" id="PEN14944.1"/>
    </source>
</evidence>
<dbReference type="InterPro" id="IPR036259">
    <property type="entry name" value="MFS_trans_sf"/>
</dbReference>
<feature type="transmembrane region" description="Helical" evidence="4">
    <location>
        <begin position="304"/>
        <end position="323"/>
    </location>
</feature>
<proteinExistence type="predicted"/>
<feature type="transmembrane region" description="Helical" evidence="4">
    <location>
        <begin position="363"/>
        <end position="383"/>
    </location>
</feature>
<dbReference type="Pfam" id="PF07690">
    <property type="entry name" value="MFS_1"/>
    <property type="match status" value="2"/>
</dbReference>
<keyword evidence="7" id="KW-1185">Reference proteome</keyword>
<dbReference type="SUPFAM" id="SSF103473">
    <property type="entry name" value="MFS general substrate transporter"/>
    <property type="match status" value="2"/>
</dbReference>
<keyword evidence="2 4" id="KW-1133">Transmembrane helix</keyword>
<feature type="transmembrane region" description="Helical" evidence="4">
    <location>
        <begin position="157"/>
        <end position="178"/>
    </location>
</feature>
<keyword evidence="1 4" id="KW-0812">Transmembrane</keyword>
<feature type="domain" description="Major facilitator superfamily (MFS) profile" evidence="5">
    <location>
        <begin position="15"/>
        <end position="415"/>
    </location>
</feature>
<protein>
    <submittedName>
        <fullName evidence="6">MFS transporter</fullName>
    </submittedName>
</protein>
<feature type="transmembrane region" description="Helical" evidence="4">
    <location>
        <begin position="114"/>
        <end position="136"/>
    </location>
</feature>
<dbReference type="OrthoDB" id="9793283at2"/>
<dbReference type="EMBL" id="PDEQ01000001">
    <property type="protein sequence ID" value="PEN14944.1"/>
    <property type="molecule type" value="Genomic_DNA"/>
</dbReference>
<evidence type="ECO:0000256" key="2">
    <source>
        <dbReference type="ARBA" id="ARBA00022989"/>
    </source>
</evidence>
<dbReference type="AlphaFoldDB" id="A0A2A8D239"/>
<dbReference type="PROSITE" id="PS50850">
    <property type="entry name" value="MFS"/>
    <property type="match status" value="1"/>
</dbReference>
<dbReference type="InterPro" id="IPR020846">
    <property type="entry name" value="MFS_dom"/>
</dbReference>
<dbReference type="Proteomes" id="UP000220102">
    <property type="component" value="Unassembled WGS sequence"/>
</dbReference>
<evidence type="ECO:0000313" key="7">
    <source>
        <dbReference type="Proteomes" id="UP000220102"/>
    </source>
</evidence>
<feature type="transmembrane region" description="Helical" evidence="4">
    <location>
        <begin position="190"/>
        <end position="210"/>
    </location>
</feature>
<name>A0A2A8D239_9BACT</name>
<dbReference type="CDD" id="cd17325">
    <property type="entry name" value="MFS_MdtG_SLC18_like"/>
    <property type="match status" value="1"/>
</dbReference>
<feature type="transmembrane region" description="Helical" evidence="4">
    <location>
        <begin position="57"/>
        <end position="77"/>
    </location>
</feature>
<feature type="transmembrane region" description="Helical" evidence="4">
    <location>
        <begin position="271"/>
        <end position="292"/>
    </location>
</feature>
<evidence type="ECO:0000259" key="5">
    <source>
        <dbReference type="PROSITE" id="PS50850"/>
    </source>
</evidence>
<feature type="transmembrane region" description="Helical" evidence="4">
    <location>
        <begin position="389"/>
        <end position="407"/>
    </location>
</feature>
<evidence type="ECO:0000256" key="3">
    <source>
        <dbReference type="ARBA" id="ARBA00023136"/>
    </source>
</evidence>
<dbReference type="GO" id="GO:0022857">
    <property type="term" value="F:transmembrane transporter activity"/>
    <property type="evidence" value="ECO:0007669"/>
    <property type="project" value="InterPro"/>
</dbReference>
<evidence type="ECO:0000256" key="1">
    <source>
        <dbReference type="ARBA" id="ARBA00022692"/>
    </source>
</evidence>
<dbReference type="PANTHER" id="PTHR23518:SF2">
    <property type="entry name" value="MAJOR FACILITATOR SUPERFAMILY TRANSPORTER"/>
    <property type="match status" value="1"/>
</dbReference>
<comment type="caution">
    <text evidence="6">The sequence shown here is derived from an EMBL/GenBank/DDBJ whole genome shotgun (WGS) entry which is preliminary data.</text>
</comment>